<reference evidence="3 4" key="1">
    <citation type="journal article" date="2014" name="PLoS ONE">
        <title>Global Analysis of Gene Expression Profiles in Physic Nut (Jatropha curcas L.) Seedlings Exposed to Salt Stress.</title>
        <authorList>
            <person name="Zhang L."/>
            <person name="Zhang C."/>
            <person name="Wu P."/>
            <person name="Chen Y."/>
            <person name="Li M."/>
            <person name="Jiang H."/>
            <person name="Wu G."/>
        </authorList>
    </citation>
    <scope>NUCLEOTIDE SEQUENCE [LARGE SCALE GENOMIC DNA]</scope>
    <source>
        <strain evidence="4">cv. GZQX0401</strain>
        <tissue evidence="3">Young leaves</tissue>
    </source>
</reference>
<dbReference type="KEGG" id="jcu:105637222"/>
<gene>
    <name evidence="3" type="ORF">JCGZ_11077</name>
</gene>
<evidence type="ECO:0000313" key="3">
    <source>
        <dbReference type="EMBL" id="KDP34527.1"/>
    </source>
</evidence>
<dbReference type="AlphaFoldDB" id="A0A067KEH3"/>
<dbReference type="InterPro" id="IPR013087">
    <property type="entry name" value="Znf_C2H2_type"/>
</dbReference>
<keyword evidence="1" id="KW-0863">Zinc-finger</keyword>
<dbReference type="Pfam" id="PF13912">
    <property type="entry name" value="zf-C2H2_6"/>
    <property type="match status" value="3"/>
</dbReference>
<dbReference type="SMART" id="SM00355">
    <property type="entry name" value="ZnF_C2H2"/>
    <property type="match status" value="3"/>
</dbReference>
<organism evidence="3 4">
    <name type="scientific">Jatropha curcas</name>
    <name type="common">Barbados nut</name>
    <dbReference type="NCBI Taxonomy" id="180498"/>
    <lineage>
        <taxon>Eukaryota</taxon>
        <taxon>Viridiplantae</taxon>
        <taxon>Streptophyta</taxon>
        <taxon>Embryophyta</taxon>
        <taxon>Tracheophyta</taxon>
        <taxon>Spermatophyta</taxon>
        <taxon>Magnoliopsida</taxon>
        <taxon>eudicotyledons</taxon>
        <taxon>Gunneridae</taxon>
        <taxon>Pentapetalae</taxon>
        <taxon>rosids</taxon>
        <taxon>fabids</taxon>
        <taxon>Malpighiales</taxon>
        <taxon>Euphorbiaceae</taxon>
        <taxon>Crotonoideae</taxon>
        <taxon>Jatropheae</taxon>
        <taxon>Jatropha</taxon>
    </lineage>
</organism>
<evidence type="ECO:0000256" key="1">
    <source>
        <dbReference type="PROSITE-ProRule" id="PRU00042"/>
    </source>
</evidence>
<dbReference type="PROSITE" id="PS00028">
    <property type="entry name" value="ZINC_FINGER_C2H2_1"/>
    <property type="match status" value="3"/>
</dbReference>
<protein>
    <recommendedName>
        <fullName evidence="2">C2H2-type domain-containing protein</fullName>
    </recommendedName>
</protein>
<dbReference type="PANTHER" id="PTHR47591">
    <property type="entry name" value="ZINC FINGER PROTEIN ZAT2-RELATED"/>
    <property type="match status" value="1"/>
</dbReference>
<proteinExistence type="predicted"/>
<feature type="domain" description="C2H2-type" evidence="2">
    <location>
        <begin position="324"/>
        <end position="346"/>
    </location>
</feature>
<evidence type="ECO:0000259" key="2">
    <source>
        <dbReference type="PROSITE" id="PS50157"/>
    </source>
</evidence>
<dbReference type="EMBL" id="KK914525">
    <property type="protein sequence ID" value="KDP34527.1"/>
    <property type="molecule type" value="Genomic_DNA"/>
</dbReference>
<name>A0A067KEH3_JATCU</name>
<dbReference type="SUPFAM" id="SSF57667">
    <property type="entry name" value="beta-beta-alpha zinc fingers"/>
    <property type="match status" value="1"/>
</dbReference>
<keyword evidence="4" id="KW-1185">Reference proteome</keyword>
<dbReference type="PANTHER" id="PTHR47591:SF13">
    <property type="entry name" value="OS02G0293900 PROTEIN"/>
    <property type="match status" value="1"/>
</dbReference>
<dbReference type="InterPro" id="IPR036236">
    <property type="entry name" value="Znf_C2H2_sf"/>
</dbReference>
<dbReference type="GO" id="GO:0008270">
    <property type="term" value="F:zinc ion binding"/>
    <property type="evidence" value="ECO:0007669"/>
    <property type="project" value="UniProtKB-KW"/>
</dbReference>
<dbReference type="Proteomes" id="UP000027138">
    <property type="component" value="Unassembled WGS sequence"/>
</dbReference>
<keyword evidence="1" id="KW-0479">Metal-binding</keyword>
<evidence type="ECO:0000313" key="4">
    <source>
        <dbReference type="Proteomes" id="UP000027138"/>
    </source>
</evidence>
<accession>A0A067KEH3</accession>
<dbReference type="PROSITE" id="PS50157">
    <property type="entry name" value="ZINC_FINGER_C2H2_2"/>
    <property type="match status" value="2"/>
</dbReference>
<feature type="domain" description="C2H2-type" evidence="2">
    <location>
        <begin position="136"/>
        <end position="163"/>
    </location>
</feature>
<dbReference type="OrthoDB" id="6077919at2759"/>
<dbReference type="STRING" id="180498.A0A067KEH3"/>
<keyword evidence="1" id="KW-0862">Zinc</keyword>
<sequence length="409" mass="44760">MDNSSNHNPPMEDSSSKNKLCIKIKMPTTAAATTEAQGDGGSGGGDDFQQLKPGQLGYRVCEFCGKKFDNGKAWGGHKRHHLKILKNNSKRNQEVKTNIQKHKNDGGVVEDGGSKIVGRCNVIKAGDVRMSSDGKPTCCLCGEVFDSYHSLFGHMRFHPDRDWKGINRPSSSSGIDQIYSASVSTAKENSDNSIDLLSSLSGWSRRDKRGRSCLSDLIPQAAQSLLTLARDITTQESAGHQQEGSGSATKSFRRVLESDKKLGFDSNQNYGLLVNHKNKKMKLENEEVDGNDGVVADEIPESEAEEEEEDDDDDQVRSPMENIFQCDICEKTYPTGQALGGHKRSHWKAPAKGLPNEDANHSSASNFAFNTPSSCGKPEGIQATHGMLNIDLNKPYVMQEDGEESFSDD</sequence>